<feature type="region of interest" description="Disordered" evidence="4">
    <location>
        <begin position="722"/>
        <end position="782"/>
    </location>
</feature>
<evidence type="ECO:0000313" key="6">
    <source>
        <dbReference type="EMBL" id="RUS79274.1"/>
    </source>
</evidence>
<evidence type="ECO:0000256" key="3">
    <source>
        <dbReference type="RuleBase" id="RU367104"/>
    </source>
</evidence>
<accession>A0A3S0ZNU6</accession>
<gene>
    <name evidence="6" type="ORF">EGW08_012961</name>
</gene>
<feature type="compositionally biased region" description="Basic residues" evidence="4">
    <location>
        <begin position="1320"/>
        <end position="1336"/>
    </location>
</feature>
<keyword evidence="3" id="KW-0963">Cytoplasm</keyword>
<feature type="compositionally biased region" description="Basic and acidic residues" evidence="4">
    <location>
        <begin position="47"/>
        <end position="57"/>
    </location>
</feature>
<feature type="region of interest" description="Disordered" evidence="4">
    <location>
        <begin position="1290"/>
        <end position="1350"/>
    </location>
</feature>
<evidence type="ECO:0000256" key="1">
    <source>
        <dbReference type="ARBA" id="ARBA00000707"/>
    </source>
</evidence>
<feature type="compositionally biased region" description="Polar residues" evidence="4">
    <location>
        <begin position="722"/>
        <end position="740"/>
    </location>
</feature>
<feature type="domain" description="OTU" evidence="5">
    <location>
        <begin position="787"/>
        <end position="948"/>
    </location>
</feature>
<comment type="subcellular location">
    <subcellularLocation>
        <location evidence="3">Cytoplasm</location>
    </subcellularLocation>
</comment>
<comment type="caution">
    <text evidence="6">The sequence shown here is derived from an EMBL/GenBank/DDBJ whole genome shotgun (WGS) entry which is preliminary data.</text>
</comment>
<dbReference type="GO" id="GO:0030968">
    <property type="term" value="P:endoplasmic reticulum unfolded protein response"/>
    <property type="evidence" value="ECO:0007669"/>
    <property type="project" value="TreeGrafter"/>
</dbReference>
<feature type="region of interest" description="Disordered" evidence="4">
    <location>
        <begin position="985"/>
        <end position="1010"/>
    </location>
</feature>
<dbReference type="GO" id="GO:0016579">
    <property type="term" value="P:protein deubiquitination"/>
    <property type="evidence" value="ECO:0007669"/>
    <property type="project" value="TreeGrafter"/>
</dbReference>
<organism evidence="6 7">
    <name type="scientific">Elysia chlorotica</name>
    <name type="common">Eastern emerald elysia</name>
    <name type="synonym">Sea slug</name>
    <dbReference type="NCBI Taxonomy" id="188477"/>
    <lineage>
        <taxon>Eukaryota</taxon>
        <taxon>Metazoa</taxon>
        <taxon>Spiralia</taxon>
        <taxon>Lophotrochozoa</taxon>
        <taxon>Mollusca</taxon>
        <taxon>Gastropoda</taxon>
        <taxon>Heterobranchia</taxon>
        <taxon>Euthyneura</taxon>
        <taxon>Panpulmonata</taxon>
        <taxon>Sacoglossa</taxon>
        <taxon>Placobranchoidea</taxon>
        <taxon>Plakobranchidae</taxon>
        <taxon>Elysia</taxon>
    </lineage>
</organism>
<dbReference type="PANTHER" id="PTHR13312">
    <property type="entry name" value="HIV-INDUCED PROTEIN-7-LIKE PROTEASE"/>
    <property type="match status" value="1"/>
</dbReference>
<dbReference type="Gene3D" id="3.90.70.80">
    <property type="match status" value="1"/>
</dbReference>
<protein>
    <recommendedName>
        <fullName evidence="3">Ubiquitin thioesterase OTU</fullName>
        <ecNumber evidence="3">3.4.19.12</ecNumber>
    </recommendedName>
</protein>
<keyword evidence="3" id="KW-0645">Protease</keyword>
<comment type="function">
    <text evidence="3">Hydrolase that can remove conjugated ubiquitin from proteins and may therefore play an important regulatory role at the level of protein turnover by preventing degradation.</text>
</comment>
<name>A0A3S0ZNU6_ELYCH</name>
<evidence type="ECO:0000313" key="7">
    <source>
        <dbReference type="Proteomes" id="UP000271974"/>
    </source>
</evidence>
<dbReference type="CDD" id="cd22744">
    <property type="entry name" value="OTU"/>
    <property type="match status" value="1"/>
</dbReference>
<dbReference type="OrthoDB" id="409956at2759"/>
<keyword evidence="3" id="KW-0833">Ubl conjugation pathway</keyword>
<keyword evidence="3" id="KW-0788">Thiol protease</keyword>
<evidence type="ECO:0000259" key="5">
    <source>
        <dbReference type="PROSITE" id="PS50802"/>
    </source>
</evidence>
<dbReference type="EMBL" id="RQTK01000461">
    <property type="protein sequence ID" value="RUS79274.1"/>
    <property type="molecule type" value="Genomic_DNA"/>
</dbReference>
<sequence>MLLPLDNGGAAHYPLATCMDDVALRMRIPWTYSDVGGEKSQNGFKQGENRGRERRDDAPVVGSHDCGHCRFPKPCKRSGFQCERFRCPCDVDIALVKGPSDTSGALDGAEIGGSHKLSTSEPEICLLSSNVKSFFGKWRGCEDQRRIQQIKNALAYTERSNPVSVHGNINNSSRISYSNCLIPKTSGQVYAPNSRTSANIVAPYRLRKRCDTVYEPCRHPCRPCNARQPMWLRNPENRNALCLRRSRYQPYHIRCCDRRKHILRVVGAKSHYKADQAKFYQNDGRLSKDFKIFTPDYGNIFNVNINGLNSESRYTGMVSSCEGKQPKLVRFNTPIRQEKPGLRRLFHKELCSESTQNAINAGENPFVKTSHTANLHKPLFGFDYLKTNNTADREFYRRFPSPRLLVGPTQESAKQRRVELETPTSSWLRSVSGKADEVIERQSEVGRNNSCSTEFKRVNGCCVDFSGVNSGSSGVIPARDLLIEDLLSGGFELSPLTHSSCPLSSKANTSLVHNNTQPQFKFSSPIVALSESKQENPRFSLLSGVSRQPKRCFPLSSTPSRSLHGVLPSNTFLQPLDFDNIQSKSVSIERKPWNIFKSTENESTYTSGADGVNEVGFIMKQPVCPYRKRSANGFPTQGYERGGSDVVRPPHQCGLCIDTQVSDKIITSNNSRINYPWPTNNNNIGKPCKTNNNHNIDNPCQTNKNNMSRPLQTKYNHIDNYQQTNRNNNMDSHQKTNNNVDNHRETNNNVDNHRETNNNVDNHRETNNNSCSEASPSQAVRRTPLSGRVVKVEGDGRCLFRSLVTAEYRPLQLGWRDDFGRPVKRELSDLETARADQLRARVVAIMADNMHFYSQLERGVINADQPVPCSYQRFLDRLRAMSQPSTMPGDLELNAVAMVMERQVLVLDTNLAIITSYGHDRFPQSVPLAVRYTRLVADVGHYDAVILSDDQQAESCGGRDGHHDVTVHRPSSQLDLCGDFRRLTTSGDQHQTNDAEGGSTGSAHSQDRCSGNAKLNAKKEYFYLRDSDKSLHSDGLQPVASMAVKDAAEPAGEGQRTAEAATSTARAAVFWKRNSSVTRNRRRRRTFLHKFTQTDGGDGKPGKSDEEPEWTERYYQYRYAICKPYKGDASKKRRASAAFLEGAKRMRRELRNVDKGETRYQNINWNSRVRYPKVGVGRDHKTSDFKPVVKFNVQPKRLKKYLCGNKMKMNNCTGELTCGYSGTKGPLRTPIVKALAKRMGSWDATHSKKMKVVGMPTSAKTNGTSAKANAKFAKNNGTCAKNNPMRYINVCSPPTGEPRRGKSEGPKGLKPRAASPSVSSRKRRSMSVRHRARKRHVEPVRPDSPHSPLFVAKRPRLPDVFEPVQCRCVLCNNKIEATARDSAKCYMCGRMAHRACVMKESSGGSQGGGDQNYFICSFCAPL</sequence>
<proteinExistence type="predicted"/>
<dbReference type="EC" id="3.4.19.12" evidence="3"/>
<keyword evidence="7" id="KW-1185">Reference proteome</keyword>
<dbReference type="GO" id="GO:0005634">
    <property type="term" value="C:nucleus"/>
    <property type="evidence" value="ECO:0007669"/>
    <property type="project" value="TreeGrafter"/>
</dbReference>
<dbReference type="GO" id="GO:0036503">
    <property type="term" value="P:ERAD pathway"/>
    <property type="evidence" value="ECO:0007669"/>
    <property type="project" value="TreeGrafter"/>
</dbReference>
<feature type="compositionally biased region" description="Basic and acidic residues" evidence="4">
    <location>
        <begin position="741"/>
        <end position="766"/>
    </location>
</feature>
<keyword evidence="2 3" id="KW-0378">Hydrolase</keyword>
<dbReference type="GO" id="GO:0004843">
    <property type="term" value="F:cysteine-type deubiquitinase activity"/>
    <property type="evidence" value="ECO:0007669"/>
    <property type="project" value="UniProtKB-UniRule"/>
</dbReference>
<evidence type="ECO:0000256" key="2">
    <source>
        <dbReference type="ARBA" id="ARBA00022801"/>
    </source>
</evidence>
<reference evidence="6 7" key="1">
    <citation type="submission" date="2019-01" db="EMBL/GenBank/DDBJ databases">
        <title>A draft genome assembly of the solar-powered sea slug Elysia chlorotica.</title>
        <authorList>
            <person name="Cai H."/>
            <person name="Li Q."/>
            <person name="Fang X."/>
            <person name="Li J."/>
            <person name="Curtis N.E."/>
            <person name="Altenburger A."/>
            <person name="Shibata T."/>
            <person name="Feng M."/>
            <person name="Maeda T."/>
            <person name="Schwartz J.A."/>
            <person name="Shigenobu S."/>
            <person name="Lundholm N."/>
            <person name="Nishiyama T."/>
            <person name="Yang H."/>
            <person name="Hasebe M."/>
            <person name="Li S."/>
            <person name="Pierce S.K."/>
            <person name="Wang J."/>
        </authorList>
    </citation>
    <scope>NUCLEOTIDE SEQUENCE [LARGE SCALE GENOMIC DNA]</scope>
    <source>
        <strain evidence="6">EC2010</strain>
        <tissue evidence="6">Whole organism of an adult</tissue>
    </source>
</reference>
<dbReference type="PANTHER" id="PTHR13312:SF0">
    <property type="entry name" value="UBIQUITIN THIOESTERASE OTU1"/>
    <property type="match status" value="1"/>
</dbReference>
<feature type="compositionally biased region" description="Polar residues" evidence="4">
    <location>
        <begin position="985"/>
        <end position="994"/>
    </location>
</feature>
<feature type="compositionally biased region" description="Basic and acidic residues" evidence="4">
    <location>
        <begin position="1297"/>
        <end position="1307"/>
    </location>
</feature>
<feature type="compositionally biased region" description="Polar residues" evidence="4">
    <location>
        <begin position="767"/>
        <end position="780"/>
    </location>
</feature>
<dbReference type="InterPro" id="IPR003323">
    <property type="entry name" value="OTU_dom"/>
</dbReference>
<evidence type="ECO:0000256" key="4">
    <source>
        <dbReference type="SAM" id="MobiDB-lite"/>
    </source>
</evidence>
<feature type="region of interest" description="Disordered" evidence="4">
    <location>
        <begin position="38"/>
        <end position="57"/>
    </location>
</feature>
<dbReference type="PROSITE" id="PS50802">
    <property type="entry name" value="OTU"/>
    <property type="match status" value="1"/>
</dbReference>
<dbReference type="Proteomes" id="UP000271974">
    <property type="component" value="Unassembled WGS sequence"/>
</dbReference>
<dbReference type="GO" id="GO:0005829">
    <property type="term" value="C:cytosol"/>
    <property type="evidence" value="ECO:0007669"/>
    <property type="project" value="TreeGrafter"/>
</dbReference>
<comment type="catalytic activity">
    <reaction evidence="1 3">
        <text>Thiol-dependent hydrolysis of ester, thioester, amide, peptide and isopeptide bonds formed by the C-terminal Gly of ubiquitin (a 76-residue protein attached to proteins as an intracellular targeting signal).</text>
        <dbReference type="EC" id="3.4.19.12"/>
    </reaction>
</comment>